<evidence type="ECO:0000313" key="2">
    <source>
        <dbReference type="EMBL" id="AFZ22253.1"/>
    </source>
</evidence>
<organism evidence="2 3">
    <name type="scientific">Allocoleopsis franciscana PCC 7113</name>
    <dbReference type="NCBI Taxonomy" id="1173027"/>
    <lineage>
        <taxon>Bacteria</taxon>
        <taxon>Bacillati</taxon>
        <taxon>Cyanobacteriota</taxon>
        <taxon>Cyanophyceae</taxon>
        <taxon>Coleofasciculales</taxon>
        <taxon>Coleofasciculaceae</taxon>
        <taxon>Allocoleopsis</taxon>
        <taxon>Allocoleopsis franciscana</taxon>
    </lineage>
</organism>
<keyword evidence="3" id="KW-1185">Reference proteome</keyword>
<accession>K9WPZ6</accession>
<proteinExistence type="predicted"/>
<dbReference type="Gene3D" id="3.20.190.10">
    <property type="entry name" value="MutM-like, N-terminal"/>
    <property type="match status" value="1"/>
</dbReference>
<name>K9WPZ6_9CYAN</name>
<dbReference type="Proteomes" id="UP000010471">
    <property type="component" value="Plasmid pMIC7113.04"/>
</dbReference>
<sequence length="75" mass="8418">MPERPEVRRFADALNQAVGGKPIVSLLARTKTAKAWEKEHPSVLLNRRIERVRSHGKHLVGLIDSFLDPFGGFIS</sequence>
<dbReference type="GO" id="GO:0003906">
    <property type="term" value="F:DNA-(apurinic or apyrimidinic site) endonuclease activity"/>
    <property type="evidence" value="ECO:0007669"/>
    <property type="project" value="InterPro"/>
</dbReference>
<dbReference type="PROSITE" id="PS51068">
    <property type="entry name" value="FPG_CAT"/>
    <property type="match status" value="1"/>
</dbReference>
<dbReference type="GO" id="GO:0006284">
    <property type="term" value="P:base-excision repair"/>
    <property type="evidence" value="ECO:0007669"/>
    <property type="project" value="InterPro"/>
</dbReference>
<evidence type="ECO:0000259" key="1">
    <source>
        <dbReference type="PROSITE" id="PS51068"/>
    </source>
</evidence>
<dbReference type="InterPro" id="IPR012319">
    <property type="entry name" value="FPG_cat"/>
</dbReference>
<dbReference type="KEGG" id="mic:Mic7113_6689"/>
<reference evidence="2 3" key="1">
    <citation type="submission" date="2012-06" db="EMBL/GenBank/DDBJ databases">
        <title>Finished plasmid 4 of genome of Microcoleus sp. PCC 7113.</title>
        <authorList>
            <consortium name="US DOE Joint Genome Institute"/>
            <person name="Gugger M."/>
            <person name="Coursin T."/>
            <person name="Rippka R."/>
            <person name="Tandeau De Marsac N."/>
            <person name="Huntemann M."/>
            <person name="Wei C.-L."/>
            <person name="Han J."/>
            <person name="Detter J.C."/>
            <person name="Han C."/>
            <person name="Tapia R."/>
            <person name="Chen A."/>
            <person name="Kyrpides N."/>
            <person name="Mavromatis K."/>
            <person name="Markowitz V."/>
            <person name="Szeto E."/>
            <person name="Ivanova N."/>
            <person name="Pagani I."/>
            <person name="Pati A."/>
            <person name="Goodwin L."/>
            <person name="Nordberg H.P."/>
            <person name="Cantor M.N."/>
            <person name="Hua S.X."/>
            <person name="Woyke T."/>
            <person name="Kerfeld C.A."/>
        </authorList>
    </citation>
    <scope>NUCLEOTIDE SEQUENCE [LARGE SCALE GENOMIC DNA]</scope>
    <source>
        <strain evidence="2 3">PCC 7113</strain>
        <plasmid evidence="2 3">pMIC7113.04</plasmid>
    </source>
</reference>
<dbReference type="AlphaFoldDB" id="K9WPZ6"/>
<gene>
    <name evidence="2" type="ORF">Mic7113_6689</name>
</gene>
<feature type="domain" description="Formamidopyrimidine-DNA glycosylase catalytic" evidence="1">
    <location>
        <begin position="2"/>
        <end position="75"/>
    </location>
</feature>
<evidence type="ECO:0000313" key="3">
    <source>
        <dbReference type="Proteomes" id="UP000010471"/>
    </source>
</evidence>
<dbReference type="GO" id="GO:0019104">
    <property type="term" value="F:DNA N-glycosylase activity"/>
    <property type="evidence" value="ECO:0007669"/>
    <property type="project" value="InterPro"/>
</dbReference>
<dbReference type="InterPro" id="IPR035937">
    <property type="entry name" value="FPG_N"/>
</dbReference>
<dbReference type="HOGENOM" id="CLU_2667033_0_0_3"/>
<dbReference type="OrthoDB" id="9800855at2"/>
<protein>
    <submittedName>
        <fullName evidence="2">Formamidopyrimidine-DNA glycosylase</fullName>
    </submittedName>
</protein>
<dbReference type="EMBL" id="CP003634">
    <property type="protein sequence ID" value="AFZ22253.1"/>
    <property type="molecule type" value="Genomic_DNA"/>
</dbReference>
<dbReference type="RefSeq" id="WP_015211568.1">
    <property type="nucleotide sequence ID" value="NC_019761.1"/>
</dbReference>
<dbReference type="Pfam" id="PF01149">
    <property type="entry name" value="Fapy_DNA_glyco"/>
    <property type="match status" value="1"/>
</dbReference>
<dbReference type="SUPFAM" id="SSF81624">
    <property type="entry name" value="N-terminal domain of MutM-like DNA repair proteins"/>
    <property type="match status" value="1"/>
</dbReference>
<keyword evidence="2" id="KW-0614">Plasmid</keyword>
<dbReference type="GO" id="GO:0008270">
    <property type="term" value="F:zinc ion binding"/>
    <property type="evidence" value="ECO:0007669"/>
    <property type="project" value="InterPro"/>
</dbReference>
<geneLocation type="plasmid" evidence="2 3">
    <name>pMIC7113.04</name>
</geneLocation>